<feature type="transmembrane region" description="Helical" evidence="1">
    <location>
        <begin position="89"/>
        <end position="112"/>
    </location>
</feature>
<comment type="caution">
    <text evidence="2">The sequence shown here is derived from an EMBL/GenBank/DDBJ whole genome shotgun (WGS) entry which is preliminary data.</text>
</comment>
<evidence type="ECO:0000313" key="2">
    <source>
        <dbReference type="EMBL" id="OGY68002.1"/>
    </source>
</evidence>
<evidence type="ECO:0000313" key="3">
    <source>
        <dbReference type="Proteomes" id="UP000177690"/>
    </source>
</evidence>
<protein>
    <recommendedName>
        <fullName evidence="4">TrbL/VirB6 plasmid conjugal transfer protein</fullName>
    </recommendedName>
</protein>
<dbReference type="Proteomes" id="UP000177690">
    <property type="component" value="Unassembled WGS sequence"/>
</dbReference>
<keyword evidence="1" id="KW-0472">Membrane</keyword>
<evidence type="ECO:0000256" key="1">
    <source>
        <dbReference type="SAM" id="Phobius"/>
    </source>
</evidence>
<feature type="transmembrane region" description="Helical" evidence="1">
    <location>
        <begin position="6"/>
        <end position="22"/>
    </location>
</feature>
<feature type="transmembrane region" description="Helical" evidence="1">
    <location>
        <begin position="166"/>
        <end position="184"/>
    </location>
</feature>
<keyword evidence="1" id="KW-0812">Transmembrane</keyword>
<name>A0A1G1ZTX1_9BACT</name>
<gene>
    <name evidence="2" type="ORF">A3I24_02955</name>
</gene>
<proteinExistence type="predicted"/>
<sequence length="713" mass="77077">MKLTIKIISIVILTVAIGGLFFQTRPALGALTPEEQQNLFKALDAAGVPKSAASEAIQTDIKTDQETGCSWYQVFCHLRTAVQWTILNIGYLIGRAIAFFITFAGSLITILINSNANILNNNYVLEGFKISLSLANLGFVLAIILIAFGTILRVERYEFKRTLSNLVIAALLINFSFAIAGTIIDFTNATGQFFFNAIEGQSAENFASNFASALNLNKLTPQPLENPKGSILAFGDTFLKSVVSLIAMITFAMIVAIVFLGFAGMLAIRMVYIAILLIVMPIAWLFWTIPELSGQFQKWWSKFLQWTFFFPAAAFFLYLAIVAQQQLGQTQTTTATTAAANLAGWGTGVIDGLLTIFLQVAIMVGGLVAANAIGISGASGALAMAGKVKGWAIGAVGKYTGANLAGRMAAKGAASLTNTPKKYGARLLSKVLSKVPGAGGLANKLAGAGQRKEEIEEYQKNNLSNLSDNRIKEQFKSPSAGTIAKSAIFAEASKRKLIPDTFKDMEDAVEKEALTPDQKAKKLAEVAKIKKELLTSYAKALQATNPDIPKDKMDKIPEIKELANIDPKLVSEITGKNVSEIVKKADPSKLAESLSASYIKSNQDVIQAMDEVQLKTFKRMAKSKDQLDAVRGQLEKATGGNLARLNSVIRDSSLKLQEAKKFGSDQEINDAKAILKQTTQAFGLERGRSSIEQLRAYDKLASFNQVIGDSEIT</sequence>
<feature type="transmembrane region" description="Helical" evidence="1">
    <location>
        <begin position="299"/>
        <end position="321"/>
    </location>
</feature>
<feature type="transmembrane region" description="Helical" evidence="1">
    <location>
        <begin position="132"/>
        <end position="154"/>
    </location>
</feature>
<reference evidence="2 3" key="1">
    <citation type="journal article" date="2016" name="Nat. Commun.">
        <title>Thousands of microbial genomes shed light on interconnected biogeochemical processes in an aquifer system.</title>
        <authorList>
            <person name="Anantharaman K."/>
            <person name="Brown C.T."/>
            <person name="Hug L.A."/>
            <person name="Sharon I."/>
            <person name="Castelle C.J."/>
            <person name="Probst A.J."/>
            <person name="Thomas B.C."/>
            <person name="Singh A."/>
            <person name="Wilkins M.J."/>
            <person name="Karaoz U."/>
            <person name="Brodie E.L."/>
            <person name="Williams K.H."/>
            <person name="Hubbard S.S."/>
            <person name="Banfield J.F."/>
        </authorList>
    </citation>
    <scope>NUCLEOTIDE SEQUENCE [LARGE SCALE GENOMIC DNA]</scope>
</reference>
<dbReference type="Pfam" id="PF19590">
    <property type="entry name" value="TrbL_3"/>
    <property type="match status" value="1"/>
</dbReference>
<dbReference type="InterPro" id="IPR045782">
    <property type="entry name" value="TrbL_3"/>
</dbReference>
<feature type="transmembrane region" description="Helical" evidence="1">
    <location>
        <begin position="342"/>
        <end position="369"/>
    </location>
</feature>
<feature type="transmembrane region" description="Helical" evidence="1">
    <location>
        <begin position="242"/>
        <end position="263"/>
    </location>
</feature>
<feature type="transmembrane region" description="Helical" evidence="1">
    <location>
        <begin position="270"/>
        <end position="287"/>
    </location>
</feature>
<dbReference type="EMBL" id="MHJL01000009">
    <property type="protein sequence ID" value="OGY68002.1"/>
    <property type="molecule type" value="Genomic_DNA"/>
</dbReference>
<keyword evidence="1" id="KW-1133">Transmembrane helix</keyword>
<accession>A0A1G1ZTX1</accession>
<organism evidence="2 3">
    <name type="scientific">Candidatus Harrisonbacteria bacterium RIFCSPLOWO2_02_FULL_41_13b</name>
    <dbReference type="NCBI Taxonomy" id="1798409"/>
    <lineage>
        <taxon>Bacteria</taxon>
        <taxon>Candidatus Harrisoniibacteriota</taxon>
    </lineage>
</organism>
<dbReference type="AlphaFoldDB" id="A0A1G1ZTX1"/>
<evidence type="ECO:0008006" key="4">
    <source>
        <dbReference type="Google" id="ProtNLM"/>
    </source>
</evidence>
<dbReference type="STRING" id="1798409.A3I24_02955"/>